<accession>A0ABX6DAQ9</accession>
<keyword evidence="2" id="KW-1185">Reference proteome</keyword>
<gene>
    <name evidence="1" type="ORF">GDS87_13505</name>
</gene>
<sequence length="143" mass="17072">MKKRYKLLIGILLPLIILFVSTLLITRDSTFDKEVIERLDIKQVNEIEIIRGSDEKTITITDASLIHQIMEQFNGQPLRKIRFNKSEDDEVYWLTLHINDEREIGLRLDNSKNLLVYLYEENYMKDYKFLGDLQLSFIEELFQ</sequence>
<proteinExistence type="predicted"/>
<reference evidence="1 2" key="1">
    <citation type="submission" date="2019-11" db="EMBL/GenBank/DDBJ databases">
        <title>Whole Genome Sequencing and Comparative Genomic Analyses of Lysinibacillus pakistanensis LZH-9, a Halotolerant Strain with Excellent COD Removal Capability.</title>
        <authorList>
            <person name="Zhou H."/>
        </authorList>
    </citation>
    <scope>NUCLEOTIDE SEQUENCE [LARGE SCALE GENOMIC DNA]</scope>
    <source>
        <strain evidence="1 2">LZH-9</strain>
    </source>
</reference>
<evidence type="ECO:0000313" key="2">
    <source>
        <dbReference type="Proteomes" id="UP000373269"/>
    </source>
</evidence>
<evidence type="ECO:0000313" key="1">
    <source>
        <dbReference type="EMBL" id="QGG51894.1"/>
    </source>
</evidence>
<dbReference type="RefSeq" id="WP_369592941.1">
    <property type="nucleotide sequence ID" value="NZ_CP045835.1"/>
</dbReference>
<dbReference type="Proteomes" id="UP000373269">
    <property type="component" value="Chromosome"/>
</dbReference>
<protein>
    <submittedName>
        <fullName evidence="1">Uncharacterized protein</fullName>
    </submittedName>
</protein>
<organism evidence="1 2">
    <name type="scientific">Lysinibacillus pakistanensis</name>
    <dbReference type="NCBI Taxonomy" id="759811"/>
    <lineage>
        <taxon>Bacteria</taxon>
        <taxon>Bacillati</taxon>
        <taxon>Bacillota</taxon>
        <taxon>Bacilli</taxon>
        <taxon>Bacillales</taxon>
        <taxon>Bacillaceae</taxon>
        <taxon>Lysinibacillus</taxon>
    </lineage>
</organism>
<dbReference type="EMBL" id="CP045835">
    <property type="protein sequence ID" value="QGG51894.1"/>
    <property type="molecule type" value="Genomic_DNA"/>
</dbReference>
<name>A0ABX6DAQ9_9BACI</name>